<feature type="domain" description="Lipoyl-binding" evidence="2">
    <location>
        <begin position="82"/>
        <end position="162"/>
    </location>
</feature>
<dbReference type="EMBL" id="UFQC01000006">
    <property type="protein sequence ID" value="SSW65302.1"/>
    <property type="molecule type" value="Genomic_DNA"/>
</dbReference>
<dbReference type="FunFam" id="2.40.50.100:FF:000003">
    <property type="entry name" value="Acetyl-CoA carboxylase biotin carboxyl carrier protein"/>
    <property type="match status" value="1"/>
</dbReference>
<dbReference type="SUPFAM" id="SSF51230">
    <property type="entry name" value="Single hybrid motif"/>
    <property type="match status" value="1"/>
</dbReference>
<gene>
    <name evidence="3" type="primary">gcdC</name>
    <name evidence="3" type="ORF">AVE30378_01463</name>
</gene>
<dbReference type="InterPro" id="IPR050709">
    <property type="entry name" value="Biotin_Carboxyl_Carrier/Decarb"/>
</dbReference>
<accession>A0A446CBT5</accession>
<dbReference type="CDD" id="cd06850">
    <property type="entry name" value="biotinyl_domain"/>
    <property type="match status" value="1"/>
</dbReference>
<evidence type="ECO:0000313" key="4">
    <source>
        <dbReference type="Proteomes" id="UP000289465"/>
    </source>
</evidence>
<dbReference type="EC" id="4.1.1.70" evidence="3"/>
<evidence type="ECO:0000313" key="3">
    <source>
        <dbReference type="EMBL" id="SSW65302.1"/>
    </source>
</evidence>
<dbReference type="PROSITE" id="PS50968">
    <property type="entry name" value="BIOTINYL_LIPOYL"/>
    <property type="match status" value="1"/>
</dbReference>
<proteinExistence type="predicted"/>
<dbReference type="GO" id="GO:0016829">
    <property type="term" value="F:lyase activity"/>
    <property type="evidence" value="ECO:0007669"/>
    <property type="project" value="UniProtKB-KW"/>
</dbReference>
<protein>
    <submittedName>
        <fullName evidence="3">Glutaconyl-CoA decarboxylase subunit gamma</fullName>
        <ecNumber evidence="3">4.1.1.70</ecNumber>
    </submittedName>
</protein>
<dbReference type="Proteomes" id="UP000289465">
    <property type="component" value="Unassembled WGS sequence"/>
</dbReference>
<dbReference type="PANTHER" id="PTHR45266:SF3">
    <property type="entry name" value="OXALOACETATE DECARBOXYLASE ALPHA CHAIN"/>
    <property type="match status" value="1"/>
</dbReference>
<name>A0A446CBT5_9BURK</name>
<dbReference type="InterPro" id="IPR011053">
    <property type="entry name" value="Single_hybrid_motif"/>
</dbReference>
<dbReference type="Gene3D" id="2.40.50.100">
    <property type="match status" value="1"/>
</dbReference>
<dbReference type="PANTHER" id="PTHR45266">
    <property type="entry name" value="OXALOACETATE DECARBOXYLASE ALPHA CHAIN"/>
    <property type="match status" value="1"/>
</dbReference>
<sequence length="167" mass="18330">MLHAFLLDGEAHELWLGRSREGYCLHAGGRQIPVDLLERGGHAHELVIDGDSYRVLIARRGDEVHVHLNGESHLLRYVHNLKRFAGDPADEGDAVTRAPMPGSIIAVSVEVGQRVRRGDALMVIESMKMETTINAACDGAVQRLHVDVGQLIDKDALLITLDRSASE</sequence>
<dbReference type="OrthoDB" id="8902504at2"/>
<keyword evidence="3" id="KW-0456">Lyase</keyword>
<dbReference type="Pfam" id="PF00364">
    <property type="entry name" value="Biotin_lipoyl"/>
    <property type="match status" value="1"/>
</dbReference>
<organism evidence="3 4">
    <name type="scientific">Achromobacter veterisilvae</name>
    <dbReference type="NCBI Taxonomy" id="2069367"/>
    <lineage>
        <taxon>Bacteria</taxon>
        <taxon>Pseudomonadati</taxon>
        <taxon>Pseudomonadota</taxon>
        <taxon>Betaproteobacteria</taxon>
        <taxon>Burkholderiales</taxon>
        <taxon>Alcaligenaceae</taxon>
        <taxon>Achromobacter</taxon>
    </lineage>
</organism>
<dbReference type="AlphaFoldDB" id="A0A446CBT5"/>
<evidence type="ECO:0000259" key="2">
    <source>
        <dbReference type="PROSITE" id="PS50968"/>
    </source>
</evidence>
<reference evidence="3 4" key="1">
    <citation type="submission" date="2018-07" db="EMBL/GenBank/DDBJ databases">
        <authorList>
            <person name="Peeters C."/>
        </authorList>
    </citation>
    <scope>NUCLEOTIDE SEQUENCE [LARGE SCALE GENOMIC DNA]</scope>
    <source>
        <strain evidence="3 4">LMG 30378</strain>
    </source>
</reference>
<evidence type="ECO:0000256" key="1">
    <source>
        <dbReference type="ARBA" id="ARBA00023267"/>
    </source>
</evidence>
<keyword evidence="1" id="KW-0092">Biotin</keyword>
<dbReference type="RefSeq" id="WP_129240117.1">
    <property type="nucleotide sequence ID" value="NZ_UFQC01000006.1"/>
</dbReference>
<dbReference type="InterPro" id="IPR000089">
    <property type="entry name" value="Biotin_lipoyl"/>
</dbReference>